<gene>
    <name evidence="1" type="ORF">CEXT_370261</name>
</gene>
<evidence type="ECO:0000313" key="1">
    <source>
        <dbReference type="EMBL" id="GIX82855.1"/>
    </source>
</evidence>
<organism evidence="1 2">
    <name type="scientific">Caerostris extrusa</name>
    <name type="common">Bark spider</name>
    <name type="synonym">Caerostris bankana</name>
    <dbReference type="NCBI Taxonomy" id="172846"/>
    <lineage>
        <taxon>Eukaryota</taxon>
        <taxon>Metazoa</taxon>
        <taxon>Ecdysozoa</taxon>
        <taxon>Arthropoda</taxon>
        <taxon>Chelicerata</taxon>
        <taxon>Arachnida</taxon>
        <taxon>Araneae</taxon>
        <taxon>Araneomorphae</taxon>
        <taxon>Entelegynae</taxon>
        <taxon>Araneoidea</taxon>
        <taxon>Araneidae</taxon>
        <taxon>Caerostris</taxon>
    </lineage>
</organism>
<keyword evidence="2" id="KW-1185">Reference proteome</keyword>
<proteinExistence type="predicted"/>
<accession>A0AAV4NDK4</accession>
<sequence length="112" mass="12822">MSRIGKARFEIELKTTVSALGLNTHEKAPHHKQHPLKTMPQSISIPRLRMNEFDASEDATNCKPSNNLTTTFFQSRFAFPWKGPFKRFFAPFPVACLKWKGFGSGERMFTDT</sequence>
<name>A0AAV4NDK4_CAEEX</name>
<dbReference type="EMBL" id="BPLR01003270">
    <property type="protein sequence ID" value="GIX82855.1"/>
    <property type="molecule type" value="Genomic_DNA"/>
</dbReference>
<reference evidence="1 2" key="1">
    <citation type="submission" date="2021-06" db="EMBL/GenBank/DDBJ databases">
        <title>Caerostris extrusa draft genome.</title>
        <authorList>
            <person name="Kono N."/>
            <person name="Arakawa K."/>
        </authorList>
    </citation>
    <scope>NUCLEOTIDE SEQUENCE [LARGE SCALE GENOMIC DNA]</scope>
</reference>
<protein>
    <submittedName>
        <fullName evidence="1">Uncharacterized protein</fullName>
    </submittedName>
</protein>
<evidence type="ECO:0000313" key="2">
    <source>
        <dbReference type="Proteomes" id="UP001054945"/>
    </source>
</evidence>
<comment type="caution">
    <text evidence="1">The sequence shown here is derived from an EMBL/GenBank/DDBJ whole genome shotgun (WGS) entry which is preliminary data.</text>
</comment>
<dbReference type="Proteomes" id="UP001054945">
    <property type="component" value="Unassembled WGS sequence"/>
</dbReference>
<dbReference type="AlphaFoldDB" id="A0AAV4NDK4"/>